<feature type="transmembrane region" description="Helical" evidence="5">
    <location>
        <begin position="111"/>
        <end position="132"/>
    </location>
</feature>
<protein>
    <submittedName>
        <fullName evidence="7">O-antigen ligase domain-containing protein</fullName>
    </submittedName>
</protein>
<reference evidence="7 8" key="1">
    <citation type="submission" date="2019-01" db="EMBL/GenBank/DDBJ databases">
        <title>Genome sequence of the Antarctic species Gelidibacter gilvus ACAM 158(T).</title>
        <authorList>
            <person name="Bowman J.P."/>
        </authorList>
    </citation>
    <scope>NUCLEOTIDE SEQUENCE [LARGE SCALE GENOMIC DNA]</scope>
    <source>
        <strain evidence="7 8">IC158</strain>
    </source>
</reference>
<dbReference type="OrthoDB" id="1631746at2"/>
<name>A0A4V1LNE1_9FLAO</name>
<evidence type="ECO:0000256" key="3">
    <source>
        <dbReference type="ARBA" id="ARBA00022989"/>
    </source>
</evidence>
<keyword evidence="3 5" id="KW-1133">Transmembrane helix</keyword>
<feature type="transmembrane region" description="Helical" evidence="5">
    <location>
        <begin position="164"/>
        <end position="185"/>
    </location>
</feature>
<keyword evidence="4 5" id="KW-0472">Membrane</keyword>
<dbReference type="RefSeq" id="WP_129015585.1">
    <property type="nucleotide sequence ID" value="NZ_SDDZ01000001.1"/>
</dbReference>
<dbReference type="GO" id="GO:0016020">
    <property type="term" value="C:membrane"/>
    <property type="evidence" value="ECO:0007669"/>
    <property type="project" value="UniProtKB-SubCell"/>
</dbReference>
<evidence type="ECO:0000256" key="1">
    <source>
        <dbReference type="ARBA" id="ARBA00004141"/>
    </source>
</evidence>
<dbReference type="PANTHER" id="PTHR37422:SF13">
    <property type="entry name" value="LIPOPOLYSACCHARIDE BIOSYNTHESIS PROTEIN PA4999-RELATED"/>
    <property type="match status" value="1"/>
</dbReference>
<keyword evidence="7" id="KW-0436">Ligase</keyword>
<keyword evidence="8" id="KW-1185">Reference proteome</keyword>
<evidence type="ECO:0000256" key="2">
    <source>
        <dbReference type="ARBA" id="ARBA00022692"/>
    </source>
</evidence>
<feature type="transmembrane region" description="Helical" evidence="5">
    <location>
        <begin position="332"/>
        <end position="353"/>
    </location>
</feature>
<comment type="caution">
    <text evidence="7">The sequence shown here is derived from an EMBL/GenBank/DDBJ whole genome shotgun (WGS) entry which is preliminary data.</text>
</comment>
<dbReference type="GO" id="GO:0016874">
    <property type="term" value="F:ligase activity"/>
    <property type="evidence" value="ECO:0007669"/>
    <property type="project" value="UniProtKB-KW"/>
</dbReference>
<evidence type="ECO:0000313" key="7">
    <source>
        <dbReference type="EMBL" id="RXJ52450.1"/>
    </source>
</evidence>
<evidence type="ECO:0000259" key="6">
    <source>
        <dbReference type="Pfam" id="PF04932"/>
    </source>
</evidence>
<organism evidence="7 8">
    <name type="scientific">Gelidibacter gilvus</name>
    <dbReference type="NCBI Taxonomy" id="59602"/>
    <lineage>
        <taxon>Bacteria</taxon>
        <taxon>Pseudomonadati</taxon>
        <taxon>Bacteroidota</taxon>
        <taxon>Flavobacteriia</taxon>
        <taxon>Flavobacteriales</taxon>
        <taxon>Flavobacteriaceae</taxon>
        <taxon>Gelidibacter</taxon>
    </lineage>
</organism>
<dbReference type="InterPro" id="IPR007016">
    <property type="entry name" value="O-antigen_ligase-rel_domated"/>
</dbReference>
<dbReference type="Proteomes" id="UP000289792">
    <property type="component" value="Unassembled WGS sequence"/>
</dbReference>
<feature type="transmembrane region" description="Helical" evidence="5">
    <location>
        <begin position="12"/>
        <end position="43"/>
    </location>
</feature>
<evidence type="ECO:0000313" key="8">
    <source>
        <dbReference type="Proteomes" id="UP000289792"/>
    </source>
</evidence>
<comment type="subcellular location">
    <subcellularLocation>
        <location evidence="1">Membrane</location>
        <topology evidence="1">Multi-pass membrane protein</topology>
    </subcellularLocation>
</comment>
<evidence type="ECO:0000256" key="4">
    <source>
        <dbReference type="ARBA" id="ARBA00023136"/>
    </source>
</evidence>
<proteinExistence type="predicted"/>
<dbReference type="EMBL" id="SDDZ01000001">
    <property type="protein sequence ID" value="RXJ52450.1"/>
    <property type="molecule type" value="Genomic_DNA"/>
</dbReference>
<sequence length="405" mass="47382">MLSQANLKSLYIYVMYVLAFMIPSGIYNFEGVVIALLFLLWLVTKQYKEIKSQTTILPFLLPFFFLLYPLSLFYTNDLPSGFGQITMHLSYLLIPLAFISNVIDDRIKRNILLVFLFSTVLFVFIADVYAVVDIIQTERYIVRVAKGDYYKFLSYGLTRVFSDWHPTVVSLFLMFSLVLTVKYLFKPKKFLSIFLSIFIIINIFLLKSLIGIICLLGVTVLFLFSLIKRKPYKFGAVFLVIILAIAFYIFNPFRIDKIQQFKRTNVEITDNQDTRNVLSIRLVKWSSTFNLFLENPVLGVGPGDLKQDLVGEYIDKGYDFAAERRFGPHNQYLQILAAFGVFGFVLFFIILFWPYLKGIEINNLYFWFLIMTLTFFMTEDVLERQQGIVFFSFFYALLLMRPKRT</sequence>
<feature type="domain" description="O-antigen ligase-related" evidence="6">
    <location>
        <begin position="195"/>
        <end position="348"/>
    </location>
</feature>
<dbReference type="Pfam" id="PF04932">
    <property type="entry name" value="Wzy_C"/>
    <property type="match status" value="1"/>
</dbReference>
<dbReference type="AlphaFoldDB" id="A0A4V1LNE1"/>
<gene>
    <name evidence="7" type="ORF">ESZ48_01760</name>
</gene>
<feature type="transmembrane region" description="Helical" evidence="5">
    <location>
        <begin position="55"/>
        <end position="75"/>
    </location>
</feature>
<feature type="transmembrane region" description="Helical" evidence="5">
    <location>
        <begin position="81"/>
        <end position="99"/>
    </location>
</feature>
<evidence type="ECO:0000256" key="5">
    <source>
        <dbReference type="SAM" id="Phobius"/>
    </source>
</evidence>
<dbReference type="InterPro" id="IPR051533">
    <property type="entry name" value="WaaL-like"/>
</dbReference>
<accession>A0A4V1LNE1</accession>
<feature type="transmembrane region" description="Helical" evidence="5">
    <location>
        <begin position="232"/>
        <end position="253"/>
    </location>
</feature>
<dbReference type="PANTHER" id="PTHR37422">
    <property type="entry name" value="TEICHURONIC ACID BIOSYNTHESIS PROTEIN TUAE"/>
    <property type="match status" value="1"/>
</dbReference>
<feature type="transmembrane region" description="Helical" evidence="5">
    <location>
        <begin position="197"/>
        <end position="226"/>
    </location>
</feature>
<keyword evidence="2 5" id="KW-0812">Transmembrane</keyword>